<comment type="caution">
    <text evidence="2">The sequence shown here is derived from an EMBL/GenBank/DDBJ whole genome shotgun (WGS) entry which is preliminary data.</text>
</comment>
<reference evidence="2 3" key="1">
    <citation type="submission" date="2024-02" db="EMBL/GenBank/DDBJ databases">
        <title>Bacteria isolated from the canopy kelp, Nereocystis luetkeana.</title>
        <authorList>
            <person name="Pfister C.A."/>
            <person name="Younker I.T."/>
            <person name="Light S.H."/>
        </authorList>
    </citation>
    <scope>NUCLEOTIDE SEQUENCE [LARGE SCALE GENOMIC DNA]</scope>
    <source>
        <strain evidence="2 3">TI.1.05</strain>
    </source>
</reference>
<dbReference type="Proteomes" id="UP001369082">
    <property type="component" value="Unassembled WGS sequence"/>
</dbReference>
<feature type="transmembrane region" description="Helical" evidence="1">
    <location>
        <begin position="84"/>
        <end position="105"/>
    </location>
</feature>
<protein>
    <submittedName>
        <fullName evidence="2">Uncharacterized protein</fullName>
    </submittedName>
</protein>
<dbReference type="EMBL" id="JBAKAZ010000030">
    <property type="protein sequence ID" value="MEL0629777.1"/>
    <property type="molecule type" value="Genomic_DNA"/>
</dbReference>
<gene>
    <name evidence="2" type="ORF">V6256_09160</name>
</gene>
<evidence type="ECO:0000313" key="2">
    <source>
        <dbReference type="EMBL" id="MEL0629777.1"/>
    </source>
</evidence>
<evidence type="ECO:0000313" key="3">
    <source>
        <dbReference type="Proteomes" id="UP001369082"/>
    </source>
</evidence>
<keyword evidence="1" id="KW-0472">Membrane</keyword>
<proteinExistence type="predicted"/>
<keyword evidence="1" id="KW-0812">Transmembrane</keyword>
<evidence type="ECO:0000256" key="1">
    <source>
        <dbReference type="SAM" id="Phobius"/>
    </source>
</evidence>
<accession>A0ABU9GR45</accession>
<keyword evidence="3" id="KW-1185">Reference proteome</keyword>
<name>A0ABU9GR45_9GAMM</name>
<organism evidence="2 3">
    <name type="scientific">Psychromonas aquatilis</name>
    <dbReference type="NCBI Taxonomy" id="2005072"/>
    <lineage>
        <taxon>Bacteria</taxon>
        <taxon>Pseudomonadati</taxon>
        <taxon>Pseudomonadota</taxon>
        <taxon>Gammaproteobacteria</taxon>
        <taxon>Alteromonadales</taxon>
        <taxon>Psychromonadaceae</taxon>
        <taxon>Psychromonas</taxon>
    </lineage>
</organism>
<sequence length="114" mass="12833">MSKIKCDACEALIKVGDARFGDKDTAFCKRCYSTVDIEKIAESKVSISESEEHTEDMSIEIDNDKQNVIVRDIKMPFWSMVEFMVKWAIASIPALIILLVVFSLISKILQGLLS</sequence>
<dbReference type="RefSeq" id="WP_341597910.1">
    <property type="nucleotide sequence ID" value="NZ_JBAKAZ010000030.1"/>
</dbReference>
<keyword evidence="1" id="KW-1133">Transmembrane helix</keyword>